<proteinExistence type="predicted"/>
<evidence type="ECO:0000313" key="3">
    <source>
        <dbReference type="Proteomes" id="UP000485058"/>
    </source>
</evidence>
<reference evidence="2 3" key="1">
    <citation type="submission" date="2020-02" db="EMBL/GenBank/DDBJ databases">
        <title>Draft genome sequence of Haematococcus lacustris strain NIES-144.</title>
        <authorList>
            <person name="Morimoto D."/>
            <person name="Nakagawa S."/>
            <person name="Yoshida T."/>
            <person name="Sawayama S."/>
        </authorList>
    </citation>
    <scope>NUCLEOTIDE SEQUENCE [LARGE SCALE GENOMIC DNA]</scope>
    <source>
        <strain evidence="2 3">NIES-144</strain>
    </source>
</reference>
<evidence type="ECO:0000313" key="2">
    <source>
        <dbReference type="EMBL" id="GFH29426.1"/>
    </source>
</evidence>
<feature type="non-terminal residue" evidence="2">
    <location>
        <position position="104"/>
    </location>
</feature>
<feature type="non-terminal residue" evidence="2">
    <location>
        <position position="1"/>
    </location>
</feature>
<protein>
    <submittedName>
        <fullName evidence="2">Uncharacterized protein</fullName>
    </submittedName>
</protein>
<dbReference type="AlphaFoldDB" id="A0A6A0A9Z0"/>
<name>A0A6A0A9Z0_HAELA</name>
<accession>A0A6A0A9Z0</accession>
<organism evidence="2 3">
    <name type="scientific">Haematococcus lacustris</name>
    <name type="common">Green alga</name>
    <name type="synonym">Haematococcus pluvialis</name>
    <dbReference type="NCBI Taxonomy" id="44745"/>
    <lineage>
        <taxon>Eukaryota</taxon>
        <taxon>Viridiplantae</taxon>
        <taxon>Chlorophyta</taxon>
        <taxon>core chlorophytes</taxon>
        <taxon>Chlorophyceae</taxon>
        <taxon>CS clade</taxon>
        <taxon>Chlamydomonadales</taxon>
        <taxon>Haematococcaceae</taxon>
        <taxon>Haematococcus</taxon>
    </lineage>
</organism>
<gene>
    <name evidence="2" type="ORF">HaLaN_28076</name>
</gene>
<evidence type="ECO:0000256" key="1">
    <source>
        <dbReference type="SAM" id="MobiDB-lite"/>
    </source>
</evidence>
<dbReference type="Proteomes" id="UP000485058">
    <property type="component" value="Unassembled WGS sequence"/>
</dbReference>
<feature type="region of interest" description="Disordered" evidence="1">
    <location>
        <begin position="1"/>
        <end position="27"/>
    </location>
</feature>
<sequence length="104" mass="11176">MVEPAAAPDKYVSRQADEAFSATPDQQGGVVRSWVAEDSLAMLKLGRQAIQGVGVRAQQGPVEQVAALLVAIFPSHGMLMSYTWHTHGHGRLPPTALPDHEGYD</sequence>
<comment type="caution">
    <text evidence="2">The sequence shown here is derived from an EMBL/GenBank/DDBJ whole genome shotgun (WGS) entry which is preliminary data.</text>
</comment>
<dbReference type="EMBL" id="BLLF01004338">
    <property type="protein sequence ID" value="GFH29426.1"/>
    <property type="molecule type" value="Genomic_DNA"/>
</dbReference>
<keyword evidence="3" id="KW-1185">Reference proteome</keyword>